<keyword evidence="3" id="KW-1185">Reference proteome</keyword>
<evidence type="ECO:0000313" key="2">
    <source>
        <dbReference type="EMBL" id="TXB66809.1"/>
    </source>
</evidence>
<dbReference type="Proteomes" id="UP000321721">
    <property type="component" value="Unassembled WGS sequence"/>
</dbReference>
<dbReference type="OrthoDB" id="9790377at2"/>
<dbReference type="Gene3D" id="3.90.1570.30">
    <property type="match status" value="1"/>
</dbReference>
<dbReference type="AlphaFoldDB" id="A0A5C6RYD5"/>
<feature type="domain" description="Type I restriction enzyme R protein N-terminal" evidence="1">
    <location>
        <begin position="35"/>
        <end position="144"/>
    </location>
</feature>
<accession>A0A5C6RYD5</accession>
<dbReference type="RefSeq" id="WP_147097772.1">
    <property type="nucleotide sequence ID" value="NZ_VOOS01000001.1"/>
</dbReference>
<dbReference type="EMBL" id="VOOS01000001">
    <property type="protein sequence ID" value="TXB66809.1"/>
    <property type="molecule type" value="Genomic_DNA"/>
</dbReference>
<proteinExistence type="predicted"/>
<protein>
    <submittedName>
        <fullName evidence="2">Type I restriction enzyme HsdR N-terminal domain-containing protein</fullName>
    </submittedName>
</protein>
<dbReference type="Pfam" id="PF13588">
    <property type="entry name" value="HSDR_N_2"/>
    <property type="match status" value="1"/>
</dbReference>
<dbReference type="InterPro" id="IPR029464">
    <property type="entry name" value="HSDR_N"/>
</dbReference>
<comment type="caution">
    <text evidence="2">The sequence shown here is derived from an EMBL/GenBank/DDBJ whole genome shotgun (WGS) entry which is preliminary data.</text>
</comment>
<reference evidence="2 3" key="1">
    <citation type="submission" date="2019-08" db="EMBL/GenBank/DDBJ databases">
        <title>Genome of Vicingus serpentipes NCIMB 15042.</title>
        <authorList>
            <person name="Bowman J.P."/>
        </authorList>
    </citation>
    <scope>NUCLEOTIDE SEQUENCE [LARGE SCALE GENOMIC DNA]</scope>
    <source>
        <strain evidence="2 3">NCIMB 15042</strain>
    </source>
</reference>
<name>A0A5C6RYD5_9FLAO</name>
<evidence type="ECO:0000259" key="1">
    <source>
        <dbReference type="Pfam" id="PF13588"/>
    </source>
</evidence>
<gene>
    <name evidence="2" type="ORF">FRY74_01090</name>
</gene>
<organism evidence="2 3">
    <name type="scientific">Vicingus serpentipes</name>
    <dbReference type="NCBI Taxonomy" id="1926625"/>
    <lineage>
        <taxon>Bacteria</taxon>
        <taxon>Pseudomonadati</taxon>
        <taxon>Bacteroidota</taxon>
        <taxon>Flavobacteriia</taxon>
        <taxon>Flavobacteriales</taxon>
        <taxon>Vicingaceae</taxon>
        <taxon>Vicingus</taxon>
    </lineage>
</organism>
<evidence type="ECO:0000313" key="3">
    <source>
        <dbReference type="Proteomes" id="UP000321721"/>
    </source>
</evidence>
<sequence length="152" mass="17820">MLQLNLPSYPIKLKEEGGKQFIFDFIRKKYLVNTPEEWVRQNFIQFLLHDKKYPASLIAIEKGLKLNELQKRADAVVYDKNGSAIVLIEFKAPKIKITEATFEQISRYNVVFKVPYLIVSNGLNHYCCKIDFSKNSFEFIKEIPSYSELDFK</sequence>